<proteinExistence type="predicted"/>
<evidence type="ECO:0000259" key="1">
    <source>
        <dbReference type="Pfam" id="PF25989"/>
    </source>
</evidence>
<feature type="domain" description="YknX-like beta-barrel" evidence="2">
    <location>
        <begin position="213"/>
        <end position="296"/>
    </location>
</feature>
<dbReference type="RefSeq" id="WP_379982743.1">
    <property type="nucleotide sequence ID" value="NZ_JBHUMO010000071.1"/>
</dbReference>
<dbReference type="Pfam" id="PF25989">
    <property type="entry name" value="YknX_C"/>
    <property type="match status" value="1"/>
</dbReference>
<dbReference type="Pfam" id="PF25990">
    <property type="entry name" value="Beta-barrel_YknX"/>
    <property type="match status" value="1"/>
</dbReference>
<evidence type="ECO:0000259" key="2">
    <source>
        <dbReference type="Pfam" id="PF25990"/>
    </source>
</evidence>
<reference evidence="4" key="1">
    <citation type="journal article" date="2019" name="Int. J. Syst. Evol. Microbiol.">
        <title>The Global Catalogue of Microorganisms (GCM) 10K type strain sequencing project: providing services to taxonomists for standard genome sequencing and annotation.</title>
        <authorList>
            <consortium name="The Broad Institute Genomics Platform"/>
            <consortium name="The Broad Institute Genome Sequencing Center for Infectious Disease"/>
            <person name="Wu L."/>
            <person name="Ma J."/>
        </authorList>
    </citation>
    <scope>NUCLEOTIDE SEQUENCE [LARGE SCALE GENOMIC DNA]</scope>
    <source>
        <strain evidence="4">TISTR 932</strain>
    </source>
</reference>
<comment type="caution">
    <text evidence="3">The sequence shown here is derived from an EMBL/GenBank/DDBJ whole genome shotgun (WGS) entry which is preliminary data.</text>
</comment>
<gene>
    <name evidence="3" type="ORF">ACFSR0_11175</name>
</gene>
<sequence length="377" mass="41592">MKKKWLIWGSVLIVLLGGAGIWYGIKHAGSSDTEASKATKENLEITYFDVPEMDQVYINGKVQPEQSQAYTLGDENKVVPTIKVQNGQVVDAGTVLYEVEDLAVTSEVENQTNALTRQANRKVALYGKWNRAIEQWKKTSEEERTTTKEELDNQYQTELDTILEEEQYINETLADLNEKQIIQTTADFKGKVAIPEVKEANTPIMRLISETLYVAGTVNEKDLEKIQVNQKANLTIVSNGTTLSGHIQYIDANPPEQNGEASGDGAQAANLSSYKVKLSIDEPEKVKNGYHIQAAINVGEETPIFIPTAAIHQEGDTSYVLVNDFGSVIRKTIVLAEEEGETTHIVSGLEAGDRIIVSSKTEVKEGDVIDTTSTDIE</sequence>
<dbReference type="PANTHER" id="PTHR30469">
    <property type="entry name" value="MULTIDRUG RESISTANCE PROTEIN MDTA"/>
    <property type="match status" value="1"/>
</dbReference>
<dbReference type="InterPro" id="IPR058637">
    <property type="entry name" value="YknX-like_C"/>
</dbReference>
<dbReference type="InterPro" id="IPR058636">
    <property type="entry name" value="Beta-barrel_YknX"/>
</dbReference>
<keyword evidence="4" id="KW-1185">Reference proteome</keyword>
<dbReference type="Proteomes" id="UP001597427">
    <property type="component" value="Unassembled WGS sequence"/>
</dbReference>
<evidence type="ECO:0000313" key="4">
    <source>
        <dbReference type="Proteomes" id="UP001597427"/>
    </source>
</evidence>
<feature type="domain" description="YknX-like C-terminal permuted SH3-like" evidence="1">
    <location>
        <begin position="306"/>
        <end position="369"/>
    </location>
</feature>
<protein>
    <submittedName>
        <fullName evidence="3">HlyD family efflux transporter periplasmic adaptor subunit</fullName>
    </submittedName>
</protein>
<accession>A0ABW5TMW5</accession>
<dbReference type="EMBL" id="JBHUMO010000071">
    <property type="protein sequence ID" value="MFD2729935.1"/>
    <property type="molecule type" value="Genomic_DNA"/>
</dbReference>
<dbReference type="Gene3D" id="2.40.30.170">
    <property type="match status" value="1"/>
</dbReference>
<dbReference type="Gene3D" id="2.40.420.20">
    <property type="match status" value="1"/>
</dbReference>
<evidence type="ECO:0000313" key="3">
    <source>
        <dbReference type="EMBL" id="MFD2729935.1"/>
    </source>
</evidence>
<organism evidence="3 4">
    <name type="scientific">Enterococcus camelliae</name>
    <dbReference type="NCBI Taxonomy" id="453959"/>
    <lineage>
        <taxon>Bacteria</taxon>
        <taxon>Bacillati</taxon>
        <taxon>Bacillota</taxon>
        <taxon>Bacilli</taxon>
        <taxon>Lactobacillales</taxon>
        <taxon>Enterococcaceae</taxon>
        <taxon>Enterococcus</taxon>
    </lineage>
</organism>
<name>A0ABW5TMW5_9ENTE</name>